<dbReference type="AlphaFoldDB" id="A0A3G6J949"/>
<evidence type="ECO:0000313" key="2">
    <source>
        <dbReference type="Proteomes" id="UP000269019"/>
    </source>
</evidence>
<organism evidence="1 2">
    <name type="scientific">Corynebacterium choanae</name>
    <dbReference type="NCBI Taxonomy" id="1862358"/>
    <lineage>
        <taxon>Bacteria</taxon>
        <taxon>Bacillati</taxon>
        <taxon>Actinomycetota</taxon>
        <taxon>Actinomycetes</taxon>
        <taxon>Mycobacteriales</taxon>
        <taxon>Corynebacteriaceae</taxon>
        <taxon>Corynebacterium</taxon>
    </lineage>
</organism>
<accession>A0A3G6J949</accession>
<name>A0A3G6J949_9CORY</name>
<reference evidence="1 2" key="1">
    <citation type="submission" date="2018-11" db="EMBL/GenBank/DDBJ databases">
        <authorList>
            <person name="Kleinhagauer T."/>
            <person name="Glaeser S.P."/>
            <person name="Spergser J."/>
            <person name="Ruckert C."/>
            <person name="Kaempfer P."/>
            <person name="Busse H.-J."/>
        </authorList>
    </citation>
    <scope>NUCLEOTIDE SEQUENCE [LARGE SCALE GENOMIC DNA]</scope>
    <source>
        <strain evidence="1 2">200CH</strain>
    </source>
</reference>
<gene>
    <name evidence="1" type="ORF">CCHOA_11350</name>
</gene>
<dbReference type="RefSeq" id="WP_123930257.1">
    <property type="nucleotide sequence ID" value="NZ_CP033896.1"/>
</dbReference>
<dbReference type="Proteomes" id="UP000269019">
    <property type="component" value="Chromosome"/>
</dbReference>
<proteinExistence type="predicted"/>
<sequence length="131" mass="14812">MDEHSSYTPSGSINPWTMPTTGMQWCDCGADCELEREEVAAMFTDLGFDDGNLVPVDVVAAIIQHIWDYESVCVFFVDHLRRSLKAIHGSMETMVLFAEAVDIVGYFTKTWQGCPELDECTDTINFLRIFD</sequence>
<protein>
    <submittedName>
        <fullName evidence="1">Uncharacterized protein</fullName>
    </submittedName>
</protein>
<dbReference type="EMBL" id="CP033896">
    <property type="protein sequence ID" value="AZA14641.1"/>
    <property type="molecule type" value="Genomic_DNA"/>
</dbReference>
<dbReference type="OrthoDB" id="4949223at2"/>
<keyword evidence="2" id="KW-1185">Reference proteome</keyword>
<dbReference type="KEGG" id="ccho:CCHOA_11350"/>
<evidence type="ECO:0000313" key="1">
    <source>
        <dbReference type="EMBL" id="AZA14641.1"/>
    </source>
</evidence>